<feature type="compositionally biased region" description="Low complexity" evidence="10">
    <location>
        <begin position="42"/>
        <end position="63"/>
    </location>
</feature>
<dbReference type="Pfam" id="PF12513">
    <property type="entry name" value="SUV3_C"/>
    <property type="match status" value="1"/>
</dbReference>
<keyword evidence="4" id="KW-0378">Hydrolase</keyword>
<dbReference type="InterPro" id="IPR055206">
    <property type="entry name" value="DEXQc_SUV3"/>
</dbReference>
<evidence type="ECO:0000256" key="6">
    <source>
        <dbReference type="ARBA" id="ARBA00022840"/>
    </source>
</evidence>
<evidence type="ECO:0000256" key="8">
    <source>
        <dbReference type="ARBA" id="ARBA00023128"/>
    </source>
</evidence>
<evidence type="ECO:0000256" key="2">
    <source>
        <dbReference type="ARBA" id="ARBA00012552"/>
    </source>
</evidence>
<evidence type="ECO:0000256" key="10">
    <source>
        <dbReference type="SAM" id="MobiDB-lite"/>
    </source>
</evidence>
<dbReference type="Proteomes" id="UP000294847">
    <property type="component" value="Chromosome 2"/>
</dbReference>
<dbReference type="InterPro" id="IPR044774">
    <property type="entry name" value="Suv3_DEXQc"/>
</dbReference>
<dbReference type="Pfam" id="PF22527">
    <property type="entry name" value="DEXQc_Suv3"/>
    <property type="match status" value="1"/>
</dbReference>
<dbReference type="FunFam" id="3.40.50.300:FF:000957">
    <property type="entry name" value="ATP-dependent RNA helicase SUV3L, mitochondrial"/>
    <property type="match status" value="1"/>
</dbReference>
<gene>
    <name evidence="11" type="ORF">PoMZ_01427</name>
</gene>
<dbReference type="InterPro" id="IPR001650">
    <property type="entry name" value="Helicase_C-like"/>
</dbReference>
<organism evidence="11 12">
    <name type="scientific">Pyricularia oryzae</name>
    <name type="common">Rice blast fungus</name>
    <name type="synonym">Magnaporthe oryzae</name>
    <dbReference type="NCBI Taxonomy" id="318829"/>
    <lineage>
        <taxon>Eukaryota</taxon>
        <taxon>Fungi</taxon>
        <taxon>Dikarya</taxon>
        <taxon>Ascomycota</taxon>
        <taxon>Pezizomycotina</taxon>
        <taxon>Sordariomycetes</taxon>
        <taxon>Sordariomycetidae</taxon>
        <taxon>Magnaporthales</taxon>
        <taxon>Pyriculariaceae</taxon>
        <taxon>Pyricularia</taxon>
    </lineage>
</organism>
<dbReference type="EC" id="3.6.4.13" evidence="2"/>
<dbReference type="VEuPathDB" id="FungiDB:M_BR32_EuGene_00013321"/>
<dbReference type="Gene3D" id="3.40.50.300">
    <property type="entry name" value="P-loop containing nucleotide triphosphate hydrolases"/>
    <property type="match status" value="2"/>
</dbReference>
<evidence type="ECO:0000256" key="3">
    <source>
        <dbReference type="ARBA" id="ARBA00022741"/>
    </source>
</evidence>
<keyword evidence="5" id="KW-0347">Helicase</keyword>
<comment type="catalytic activity">
    <reaction evidence="9">
        <text>ATP + H2O = ADP + phosphate + H(+)</text>
        <dbReference type="Rhea" id="RHEA:13065"/>
        <dbReference type="ChEBI" id="CHEBI:15377"/>
        <dbReference type="ChEBI" id="CHEBI:15378"/>
        <dbReference type="ChEBI" id="CHEBI:30616"/>
        <dbReference type="ChEBI" id="CHEBI:43474"/>
        <dbReference type="ChEBI" id="CHEBI:456216"/>
        <dbReference type="EC" id="3.6.4.13"/>
    </reaction>
</comment>
<dbReference type="CDD" id="cd17913">
    <property type="entry name" value="DEXQc_Suv3"/>
    <property type="match status" value="1"/>
</dbReference>
<dbReference type="GO" id="GO:0000965">
    <property type="term" value="P:mitochondrial RNA 3'-end processing"/>
    <property type="evidence" value="ECO:0007669"/>
    <property type="project" value="TreeGrafter"/>
</dbReference>
<keyword evidence="8" id="KW-0496">Mitochondrion</keyword>
<dbReference type="CDD" id="cd18805">
    <property type="entry name" value="SF2_C_suv3"/>
    <property type="match status" value="1"/>
</dbReference>
<dbReference type="FunFam" id="3.40.50.300:FF:000269">
    <property type="entry name" value="ATP-dependent RNA helicase SUPV3L1, mitochondrial"/>
    <property type="match status" value="1"/>
</dbReference>
<dbReference type="OMA" id="QPANWYT"/>
<evidence type="ECO:0000256" key="1">
    <source>
        <dbReference type="ARBA" id="ARBA00004173"/>
    </source>
</evidence>
<dbReference type="GO" id="GO:0016787">
    <property type="term" value="F:hydrolase activity"/>
    <property type="evidence" value="ECO:0007669"/>
    <property type="project" value="UniProtKB-KW"/>
</dbReference>
<feature type="region of interest" description="Disordered" evidence="10">
    <location>
        <begin position="26"/>
        <end position="63"/>
    </location>
</feature>
<dbReference type="EMBL" id="CP034205">
    <property type="protein sequence ID" value="QBZ56518.1"/>
    <property type="molecule type" value="Genomic_DNA"/>
</dbReference>
<accession>A0A4P7N266</accession>
<dbReference type="GO" id="GO:0005524">
    <property type="term" value="F:ATP binding"/>
    <property type="evidence" value="ECO:0007669"/>
    <property type="project" value="UniProtKB-KW"/>
</dbReference>
<dbReference type="GO" id="GO:0045025">
    <property type="term" value="C:mitochondrial degradosome"/>
    <property type="evidence" value="ECO:0007669"/>
    <property type="project" value="TreeGrafter"/>
</dbReference>
<dbReference type="Gene3D" id="1.20.272.40">
    <property type="match status" value="1"/>
</dbReference>
<dbReference type="AlphaFoldDB" id="A0A4P7N266"/>
<dbReference type="PANTHER" id="PTHR12131:SF1">
    <property type="entry name" value="ATP-DEPENDENT RNA HELICASE SUPV3L1, MITOCHONDRIAL-RELATED"/>
    <property type="match status" value="1"/>
</dbReference>
<evidence type="ECO:0000313" key="12">
    <source>
        <dbReference type="Proteomes" id="UP000294847"/>
    </source>
</evidence>
<dbReference type="InterPro" id="IPR027417">
    <property type="entry name" value="P-loop_NTPase"/>
</dbReference>
<evidence type="ECO:0000256" key="9">
    <source>
        <dbReference type="ARBA" id="ARBA00047984"/>
    </source>
</evidence>
<evidence type="ECO:0000256" key="5">
    <source>
        <dbReference type="ARBA" id="ARBA00022806"/>
    </source>
</evidence>
<proteinExistence type="predicted"/>
<dbReference type="PROSITE" id="PS51194">
    <property type="entry name" value="HELICASE_CTER"/>
    <property type="match status" value="1"/>
</dbReference>
<keyword evidence="3" id="KW-0547">Nucleotide-binding</keyword>
<dbReference type="Pfam" id="PF00271">
    <property type="entry name" value="Helicase_C"/>
    <property type="match status" value="1"/>
</dbReference>
<dbReference type="Gene3D" id="1.20.58.1080">
    <property type="match status" value="1"/>
</dbReference>
<keyword evidence="7" id="KW-0809">Transit peptide</keyword>
<name>A0A4P7N266_PYROR</name>
<dbReference type="GO" id="GO:0003724">
    <property type="term" value="F:RNA helicase activity"/>
    <property type="evidence" value="ECO:0007669"/>
    <property type="project" value="UniProtKB-EC"/>
</dbReference>
<comment type="subcellular location">
    <subcellularLocation>
        <location evidence="1">Mitochondrion</location>
    </subcellularLocation>
</comment>
<dbReference type="SMART" id="SM00490">
    <property type="entry name" value="HELICc"/>
    <property type="match status" value="1"/>
</dbReference>
<evidence type="ECO:0000256" key="7">
    <source>
        <dbReference type="ARBA" id="ARBA00022946"/>
    </source>
</evidence>
<keyword evidence="6" id="KW-0067">ATP-binding</keyword>
<dbReference type="InterPro" id="IPR022192">
    <property type="entry name" value="SUV3_C"/>
</dbReference>
<reference evidence="11 12" key="1">
    <citation type="journal article" date="2019" name="Mol. Biol. Evol.">
        <title>Blast fungal genomes show frequent chromosomal changes, gene gains and losses, and effector gene turnover.</title>
        <authorList>
            <person name="Gomez Luciano L.B."/>
            <person name="Jason Tsai I."/>
            <person name="Chuma I."/>
            <person name="Tosa Y."/>
            <person name="Chen Y.H."/>
            <person name="Li J.Y."/>
            <person name="Li M.Y."/>
            <person name="Jade Lu M.Y."/>
            <person name="Nakayashiki H."/>
            <person name="Li W.H."/>
        </authorList>
    </citation>
    <scope>NUCLEOTIDE SEQUENCE [LARGE SCALE GENOMIC DNA]</scope>
    <source>
        <strain evidence="11">MZ5-1-6</strain>
    </source>
</reference>
<sequence>MKSLVRTLSRPTRLVRTTLPICTRQLSVSPARSRRESKSKSKSSQQISYTSTSTTSTPTAGSGKSDAYYNFRRLVQKHFNTLLDKLDSMDPRSDEYRGFGFTGSRNIRTTAKKFTDALEASFNLAAHGSHNRTDNPLFWSLRHGFVTGNIGGLNREIKYAFRSFTGHTKYSPPSTHILPKLGDFQHPTEWFPGTRSMQRKIHLHVGPTNSGKTYNALKALESATTGVYAGPLRLLAHEVYTRMVAKGRSCALLTGEEQRWPEDTQSFISSCTVEMAPLNTVVDVAVIDEIQMIADPDRGWAWTQAVLGIQAREVHLCGEERTVDLIKRLAESMGDECIVHQYERLSPLEPMNSSLGGDLKKLQKGDAVVAFSRIGLHALKRGIEKQTGKRCAIVYGSLPPETRAEQAALFNDPDNEYDYIVASDAIGMGLNLEIRRVVFDTTNKFDGSERRFLGESEIKQIGGRAGRFRSAAQAIQSATEGDEEIARRAVSRPSVGYVTCVDDGDLRRIQKAFEVEVPPIKAAGLLPPAAIIEKFSSYFAQDTPLSHILLKIREVVRTSDDYFVCNFDDWIEAADIIQAFPMPISDRLVLLSAPLDYKTKEFMRICAKCVSELKDGHLLSLDGLELEVLDVDDTCFNKYRAQEQLNKLETLHKCLILYLWLSYRYQGVFVSQDLAFHAKSLVEEKIRERLDKVDFRLDDRLEQKRKIEALMLKNQARKKEMLQEAGLVYDTTGSSLAADAPAQQAVAYGSDAVSARL</sequence>
<dbReference type="InterPro" id="IPR050699">
    <property type="entry name" value="RNA-DNA_Helicase"/>
</dbReference>
<dbReference type="SUPFAM" id="SSF52540">
    <property type="entry name" value="P-loop containing nucleoside triphosphate hydrolases"/>
    <property type="match status" value="1"/>
</dbReference>
<evidence type="ECO:0000256" key="4">
    <source>
        <dbReference type="ARBA" id="ARBA00022801"/>
    </source>
</evidence>
<evidence type="ECO:0000313" key="11">
    <source>
        <dbReference type="EMBL" id="QBZ56518.1"/>
    </source>
</evidence>
<dbReference type="SMR" id="A0A4P7N266"/>
<dbReference type="PANTHER" id="PTHR12131">
    <property type="entry name" value="ATP-DEPENDENT RNA AND DNA HELICASE"/>
    <property type="match status" value="1"/>
</dbReference>
<protein>
    <recommendedName>
        <fullName evidence="2">RNA helicase</fullName>
        <ecNumber evidence="2">3.6.4.13</ecNumber>
    </recommendedName>
</protein>